<keyword evidence="3" id="KW-1185">Reference proteome</keyword>
<accession>A0A0F4LNE0</accession>
<name>A0A0F4LNE0_9LACO</name>
<dbReference type="OrthoDB" id="2323047at2"/>
<evidence type="ECO:0000313" key="2">
    <source>
        <dbReference type="EMBL" id="KJY59091.1"/>
    </source>
</evidence>
<dbReference type="STRING" id="1218506.JF75_05510"/>
<evidence type="ECO:0000313" key="3">
    <source>
        <dbReference type="Proteomes" id="UP000033612"/>
    </source>
</evidence>
<organism evidence="2 3">
    <name type="scientific">Lactobacillus kimbladii</name>
    <dbReference type="NCBI Taxonomy" id="1218506"/>
    <lineage>
        <taxon>Bacteria</taxon>
        <taxon>Bacillati</taxon>
        <taxon>Bacillota</taxon>
        <taxon>Bacilli</taxon>
        <taxon>Lactobacillales</taxon>
        <taxon>Lactobacillaceae</taxon>
        <taxon>Lactobacillus</taxon>
    </lineage>
</organism>
<dbReference type="AlphaFoldDB" id="A0A0F4LNE0"/>
<dbReference type="HOGENOM" id="CLU_157175_0_0_9"/>
<dbReference type="Gene3D" id="3.40.30.10">
    <property type="entry name" value="Glutaredoxin"/>
    <property type="match status" value="1"/>
</dbReference>
<comment type="caution">
    <text evidence="2">The sequence shown here is derived from an EMBL/GenBank/DDBJ whole genome shotgun (WGS) entry which is preliminary data.</text>
</comment>
<feature type="domain" description="Thioredoxin" evidence="1">
    <location>
        <begin position="38"/>
        <end position="128"/>
    </location>
</feature>
<dbReference type="InterPro" id="IPR036249">
    <property type="entry name" value="Thioredoxin-like_sf"/>
</dbReference>
<proteinExistence type="predicted"/>
<gene>
    <name evidence="2" type="ORF">JF75_05510</name>
</gene>
<dbReference type="InterPro" id="IPR013766">
    <property type="entry name" value="Thioredoxin_domain"/>
</dbReference>
<reference evidence="2 3" key="1">
    <citation type="submission" date="2015-01" db="EMBL/GenBank/DDBJ databases">
        <title>Comparative genomics of the lactic acid bacteria isolated from the honey bee gut.</title>
        <authorList>
            <person name="Ellegaard K.M."/>
            <person name="Tamarit D."/>
            <person name="Javelind E."/>
            <person name="Olofsson T."/>
            <person name="Andersson S.G."/>
            <person name="Vasquez A."/>
        </authorList>
    </citation>
    <scope>NUCLEOTIDE SEQUENCE [LARGE SCALE GENOMIC DNA]</scope>
    <source>
        <strain evidence="2 3">Hma2</strain>
    </source>
</reference>
<dbReference type="Proteomes" id="UP000033612">
    <property type="component" value="Unassembled WGS sequence"/>
</dbReference>
<dbReference type="RefSeq" id="WP_046331752.1">
    <property type="nucleotide sequence ID" value="NZ_JBHTBO010000021.1"/>
</dbReference>
<dbReference type="Pfam" id="PF00085">
    <property type="entry name" value="Thioredoxin"/>
    <property type="match status" value="1"/>
</dbReference>
<dbReference type="SUPFAM" id="SSF52833">
    <property type="entry name" value="Thioredoxin-like"/>
    <property type="match status" value="1"/>
</dbReference>
<dbReference type="CDD" id="cd02947">
    <property type="entry name" value="TRX_family"/>
    <property type="match status" value="1"/>
</dbReference>
<sequence length="136" mass="15744">MFHKIIRRLAILASLFLILWGAWSIEKGHITHERVDRSAVQIKKKTSVLFFYRDNCPDCKHVFPLVSVLKDLGSPIQFINVNNRMNHSKARQVYHVKAVPTFILINKQRKVLSSYTGSDLRSIKKFITQKIPKVGD</sequence>
<evidence type="ECO:0000259" key="1">
    <source>
        <dbReference type="Pfam" id="PF00085"/>
    </source>
</evidence>
<dbReference type="EMBL" id="JXLH01000009">
    <property type="protein sequence ID" value="KJY59091.1"/>
    <property type="molecule type" value="Genomic_DNA"/>
</dbReference>
<protein>
    <recommendedName>
        <fullName evidence="1">Thioredoxin domain-containing protein</fullName>
    </recommendedName>
</protein>
<dbReference type="PATRIC" id="fig|1218506.3.peg.599"/>